<evidence type="ECO:0000256" key="1">
    <source>
        <dbReference type="SAM" id="MobiDB-lite"/>
    </source>
</evidence>
<dbReference type="PANTHER" id="PTHR15615">
    <property type="match status" value="1"/>
</dbReference>
<name>A0A1B7NQG0_9EURO</name>
<feature type="compositionally biased region" description="Polar residues" evidence="1">
    <location>
        <begin position="31"/>
        <end position="41"/>
    </location>
</feature>
<dbReference type="PANTHER" id="PTHR15615:SF32">
    <property type="entry name" value="PROTEIN KINASE COMPLEX COMPONENT, PUTATIVE (AFU_ORTHOLOGUE AFUA_2G07660)-RELATED"/>
    <property type="match status" value="1"/>
</dbReference>
<dbReference type="Gene3D" id="1.10.472.10">
    <property type="entry name" value="Cyclin-like"/>
    <property type="match status" value="1"/>
</dbReference>
<evidence type="ECO:0008006" key="4">
    <source>
        <dbReference type="Google" id="ProtNLM"/>
    </source>
</evidence>
<dbReference type="Proteomes" id="UP000091918">
    <property type="component" value="Unassembled WGS sequence"/>
</dbReference>
<sequence length="253" mass="28350">MIGRSEELENDATVDLTSQVGRLSLSPKPPTQSASSISAGDGQSSYYNEVFNFPPESALMALCAHVNRLANLSGDVPSSTPIGETIIIPQRTDGNWASCPTGDNLLLNANPKTGTKHPETVSPMILIKSFYCKTISPISLEEYLLRVHRYCPMSTAVYLATSRYIRHLAIVERIIYVTPRNMHRLVLGGLRVAAKMMEDLCYRHRRFAKAGGVTERELTKLEINFSFLMDFDLKVDAEMMFREIEAYQEGWHS</sequence>
<proteinExistence type="predicted"/>
<dbReference type="GO" id="GO:0019901">
    <property type="term" value="F:protein kinase binding"/>
    <property type="evidence" value="ECO:0007669"/>
    <property type="project" value="InterPro"/>
</dbReference>
<dbReference type="GO" id="GO:0000307">
    <property type="term" value="C:cyclin-dependent protein kinase holoenzyme complex"/>
    <property type="evidence" value="ECO:0007669"/>
    <property type="project" value="TreeGrafter"/>
</dbReference>
<organism evidence="2 3">
    <name type="scientific">Emergomyces africanus</name>
    <dbReference type="NCBI Taxonomy" id="1955775"/>
    <lineage>
        <taxon>Eukaryota</taxon>
        <taxon>Fungi</taxon>
        <taxon>Dikarya</taxon>
        <taxon>Ascomycota</taxon>
        <taxon>Pezizomycotina</taxon>
        <taxon>Eurotiomycetes</taxon>
        <taxon>Eurotiomycetidae</taxon>
        <taxon>Onygenales</taxon>
        <taxon>Ajellomycetaceae</taxon>
        <taxon>Emergomyces</taxon>
    </lineage>
</organism>
<dbReference type="SUPFAM" id="SSF47954">
    <property type="entry name" value="Cyclin-like"/>
    <property type="match status" value="1"/>
</dbReference>
<evidence type="ECO:0000313" key="3">
    <source>
        <dbReference type="Proteomes" id="UP000091918"/>
    </source>
</evidence>
<reference evidence="2 3" key="1">
    <citation type="submission" date="2015-07" db="EMBL/GenBank/DDBJ databases">
        <title>Emmonsia species relationships and genome sequence.</title>
        <authorList>
            <person name="Cuomo C.A."/>
            <person name="Schwartz I.S."/>
            <person name="Kenyon C."/>
            <person name="de Hoog G.S."/>
            <person name="Govender N.P."/>
            <person name="Botha A."/>
            <person name="Moreno L."/>
            <person name="de Vries M."/>
            <person name="Munoz J.F."/>
            <person name="Stielow J.B."/>
        </authorList>
    </citation>
    <scope>NUCLEOTIDE SEQUENCE [LARGE SCALE GENOMIC DNA]</scope>
    <source>
        <strain evidence="2 3">CBS 136260</strain>
    </source>
</reference>
<accession>A0A1B7NQG0</accession>
<dbReference type="GO" id="GO:0005634">
    <property type="term" value="C:nucleus"/>
    <property type="evidence" value="ECO:0007669"/>
    <property type="project" value="TreeGrafter"/>
</dbReference>
<dbReference type="CDD" id="cd20558">
    <property type="entry name" value="CYCLIN_ScPCL7-like"/>
    <property type="match status" value="1"/>
</dbReference>
<dbReference type="GO" id="GO:0016538">
    <property type="term" value="F:cyclin-dependent protein serine/threonine kinase regulator activity"/>
    <property type="evidence" value="ECO:0007669"/>
    <property type="project" value="TreeGrafter"/>
</dbReference>
<evidence type="ECO:0000313" key="2">
    <source>
        <dbReference type="EMBL" id="OAX79062.1"/>
    </source>
</evidence>
<dbReference type="AlphaFoldDB" id="A0A1B7NQG0"/>
<dbReference type="InterPro" id="IPR013922">
    <property type="entry name" value="Cyclin_PHO80-like"/>
</dbReference>
<dbReference type="EMBL" id="LGUA01001177">
    <property type="protein sequence ID" value="OAX79062.1"/>
    <property type="molecule type" value="Genomic_DNA"/>
</dbReference>
<dbReference type="OrthoDB" id="5304883at2759"/>
<keyword evidence="3" id="KW-1185">Reference proteome</keyword>
<feature type="region of interest" description="Disordered" evidence="1">
    <location>
        <begin position="1"/>
        <end position="41"/>
    </location>
</feature>
<dbReference type="InterPro" id="IPR036915">
    <property type="entry name" value="Cyclin-like_sf"/>
</dbReference>
<protein>
    <recommendedName>
        <fullName evidence="4">Cyclin</fullName>
    </recommendedName>
</protein>
<comment type="caution">
    <text evidence="2">The sequence shown here is derived from an EMBL/GenBank/DDBJ whole genome shotgun (WGS) entry which is preliminary data.</text>
</comment>
<dbReference type="STRING" id="1658172.A0A1B7NQG0"/>
<gene>
    <name evidence="2" type="ORF">ACJ72_06623</name>
</gene>
<dbReference type="Pfam" id="PF08613">
    <property type="entry name" value="Cyclin"/>
    <property type="match status" value="1"/>
</dbReference>